<dbReference type="Proteomes" id="UP001486888">
    <property type="component" value="Chromosome"/>
</dbReference>
<dbReference type="EMBL" id="CP125942">
    <property type="protein sequence ID" value="XAO47044.1"/>
    <property type="molecule type" value="Genomic_DNA"/>
</dbReference>
<gene>
    <name evidence="2" type="ORF">QMQ05_05840</name>
</gene>
<keyword evidence="3" id="KW-1185">Reference proteome</keyword>
<feature type="region of interest" description="Disordered" evidence="1">
    <location>
        <begin position="1"/>
        <end position="44"/>
    </location>
</feature>
<dbReference type="AlphaFoldDB" id="A0AAU6WH72"/>
<dbReference type="KEGG" id="gey:QMQ05_05840"/>
<sequence>MSDLNPMEAIDQEKYDDPNPEEVTDPNHPDYVEPAAGIKPLGGK</sequence>
<proteinExistence type="predicted"/>
<evidence type="ECO:0000313" key="3">
    <source>
        <dbReference type="Proteomes" id="UP001486888"/>
    </source>
</evidence>
<name>A0AAU6WH72_9MICC</name>
<dbReference type="RefSeq" id="WP_345473772.1">
    <property type="nucleotide sequence ID" value="NZ_CP125942.1"/>
</dbReference>
<protein>
    <submittedName>
        <fullName evidence="2">Uncharacterized protein</fullName>
    </submittedName>
</protein>
<accession>A0AAU6WH72</accession>
<reference evidence="2 3" key="1">
    <citation type="submission" date="2023-05" db="EMBL/GenBank/DDBJ databases">
        <title>Glutamicibacter sp. B1, complete genome.</title>
        <authorList>
            <person name="Long Y.H."/>
            <person name="Fang T."/>
            <person name="Li X.Y."/>
        </authorList>
    </citation>
    <scope>NUCLEOTIDE SEQUENCE [LARGE SCALE GENOMIC DNA]</scope>
    <source>
        <strain evidence="2 3">B1</strain>
    </source>
</reference>
<organism evidence="2 3">
    <name type="scientific">Glutamicibacter ectropisis</name>
    <dbReference type="NCBI Taxonomy" id="3046593"/>
    <lineage>
        <taxon>Bacteria</taxon>
        <taxon>Bacillati</taxon>
        <taxon>Actinomycetota</taxon>
        <taxon>Actinomycetes</taxon>
        <taxon>Micrococcales</taxon>
        <taxon>Micrococcaceae</taxon>
        <taxon>Glutamicibacter</taxon>
    </lineage>
</organism>
<evidence type="ECO:0000256" key="1">
    <source>
        <dbReference type="SAM" id="MobiDB-lite"/>
    </source>
</evidence>
<evidence type="ECO:0000313" key="2">
    <source>
        <dbReference type="EMBL" id="XAO47044.1"/>
    </source>
</evidence>